<dbReference type="Proteomes" id="UP001189624">
    <property type="component" value="Chromosome 4"/>
</dbReference>
<keyword evidence="3" id="KW-1185">Reference proteome</keyword>
<evidence type="ECO:0000313" key="3">
    <source>
        <dbReference type="Proteomes" id="UP001189624"/>
    </source>
</evidence>
<accession>A0AA86SJ07</accession>
<evidence type="ECO:0000256" key="1">
    <source>
        <dbReference type="SAM" id="MobiDB-lite"/>
    </source>
</evidence>
<dbReference type="AlphaFoldDB" id="A0AA86SJ07"/>
<proteinExistence type="predicted"/>
<gene>
    <name evidence="2" type="ORF">AYBTSS11_LOCUS14710</name>
</gene>
<organism evidence="2 3">
    <name type="scientific">Sphenostylis stenocarpa</name>
    <dbReference type="NCBI Taxonomy" id="92480"/>
    <lineage>
        <taxon>Eukaryota</taxon>
        <taxon>Viridiplantae</taxon>
        <taxon>Streptophyta</taxon>
        <taxon>Embryophyta</taxon>
        <taxon>Tracheophyta</taxon>
        <taxon>Spermatophyta</taxon>
        <taxon>Magnoliopsida</taxon>
        <taxon>eudicotyledons</taxon>
        <taxon>Gunneridae</taxon>
        <taxon>Pentapetalae</taxon>
        <taxon>rosids</taxon>
        <taxon>fabids</taxon>
        <taxon>Fabales</taxon>
        <taxon>Fabaceae</taxon>
        <taxon>Papilionoideae</taxon>
        <taxon>50 kb inversion clade</taxon>
        <taxon>NPAAA clade</taxon>
        <taxon>indigoferoid/millettioid clade</taxon>
        <taxon>Phaseoleae</taxon>
        <taxon>Sphenostylis</taxon>
    </lineage>
</organism>
<feature type="region of interest" description="Disordered" evidence="1">
    <location>
        <begin position="23"/>
        <end position="46"/>
    </location>
</feature>
<sequence>MKQCHPPMHIKVMKMQSIMKPNLQRKKHLEHSREGRIQLGTEGDPDDNFPQLTSHHSFLIRFSLHSLHNAVSLFSPWLWHVLLQLSLFSSALSKNRFPTPLSVFVHLLLHPLVITYKSP</sequence>
<name>A0AA86SJ07_9FABA</name>
<dbReference type="EMBL" id="OY731401">
    <property type="protein sequence ID" value="CAJ1951313.1"/>
    <property type="molecule type" value="Genomic_DNA"/>
</dbReference>
<reference evidence="2" key="1">
    <citation type="submission" date="2023-10" db="EMBL/GenBank/DDBJ databases">
        <authorList>
            <person name="Domelevo Entfellner J.-B."/>
        </authorList>
    </citation>
    <scope>NUCLEOTIDE SEQUENCE</scope>
</reference>
<dbReference type="Gramene" id="rna-AYBTSS11_LOCUS14710">
    <property type="protein sequence ID" value="CAJ1951313.1"/>
    <property type="gene ID" value="gene-AYBTSS11_LOCUS14710"/>
</dbReference>
<protein>
    <submittedName>
        <fullName evidence="2">Uncharacterized protein</fullName>
    </submittedName>
</protein>
<evidence type="ECO:0000313" key="2">
    <source>
        <dbReference type="EMBL" id="CAJ1951313.1"/>
    </source>
</evidence>